<feature type="signal peptide" evidence="2">
    <location>
        <begin position="1"/>
        <end position="23"/>
    </location>
</feature>
<feature type="compositionally biased region" description="Low complexity" evidence="1">
    <location>
        <begin position="75"/>
        <end position="86"/>
    </location>
</feature>
<evidence type="ECO:0000256" key="2">
    <source>
        <dbReference type="SAM" id="SignalP"/>
    </source>
</evidence>
<keyword evidence="4" id="KW-1185">Reference proteome</keyword>
<dbReference type="Proteomes" id="UP001494902">
    <property type="component" value="Unassembled WGS sequence"/>
</dbReference>
<name>A0ABV1KFQ5_9PSEU</name>
<keyword evidence="2" id="KW-0732">Signal</keyword>
<reference evidence="3 4" key="1">
    <citation type="submission" date="2024-03" db="EMBL/GenBank/DDBJ databases">
        <title>Draft genome sequence of Pseudonocardia nematodicida JCM 31783.</title>
        <authorList>
            <person name="Butdee W."/>
            <person name="Duangmal K."/>
        </authorList>
    </citation>
    <scope>NUCLEOTIDE SEQUENCE [LARGE SCALE GENOMIC DNA]</scope>
    <source>
        <strain evidence="3 4">JCM 31783</strain>
    </source>
</reference>
<protein>
    <recommendedName>
        <fullName evidence="5">Secreted protein</fullName>
    </recommendedName>
</protein>
<evidence type="ECO:0000313" key="3">
    <source>
        <dbReference type="EMBL" id="MEQ3553302.1"/>
    </source>
</evidence>
<organism evidence="3 4">
    <name type="scientific">Pseudonocardia nematodicida</name>
    <dbReference type="NCBI Taxonomy" id="1206997"/>
    <lineage>
        <taxon>Bacteria</taxon>
        <taxon>Bacillati</taxon>
        <taxon>Actinomycetota</taxon>
        <taxon>Actinomycetes</taxon>
        <taxon>Pseudonocardiales</taxon>
        <taxon>Pseudonocardiaceae</taxon>
        <taxon>Pseudonocardia</taxon>
    </lineage>
</organism>
<evidence type="ECO:0000256" key="1">
    <source>
        <dbReference type="SAM" id="MobiDB-lite"/>
    </source>
</evidence>
<comment type="caution">
    <text evidence="3">The sequence shown here is derived from an EMBL/GenBank/DDBJ whole genome shotgun (WGS) entry which is preliminary data.</text>
</comment>
<accession>A0ABV1KFQ5</accession>
<feature type="region of interest" description="Disordered" evidence="1">
    <location>
        <begin position="45"/>
        <end position="109"/>
    </location>
</feature>
<feature type="chain" id="PRO_5047497413" description="Secreted protein" evidence="2">
    <location>
        <begin position="24"/>
        <end position="109"/>
    </location>
</feature>
<proteinExistence type="predicted"/>
<dbReference type="EMBL" id="JBEDNQ010000010">
    <property type="protein sequence ID" value="MEQ3553302.1"/>
    <property type="molecule type" value="Genomic_DNA"/>
</dbReference>
<gene>
    <name evidence="3" type="ORF">WIS52_22760</name>
</gene>
<sequence>MRALAPLLLAVLTVLLCTGPAAVASANAPETGPVVTAGADCSHPSSMLVSGHGDQVPRRAGGDPTGPSVTPPETVAVVAAGHADVAPPEVPERARVGPSPVEQLCVDRN</sequence>
<evidence type="ECO:0000313" key="4">
    <source>
        <dbReference type="Proteomes" id="UP001494902"/>
    </source>
</evidence>
<dbReference type="RefSeq" id="WP_349300373.1">
    <property type="nucleotide sequence ID" value="NZ_JBEDNQ010000010.1"/>
</dbReference>
<evidence type="ECO:0008006" key="5">
    <source>
        <dbReference type="Google" id="ProtNLM"/>
    </source>
</evidence>